<name>A0A2N0R0U4_9GLOM</name>
<evidence type="ECO:0000256" key="1">
    <source>
        <dbReference type="SAM" id="MobiDB-lite"/>
    </source>
</evidence>
<dbReference type="EMBL" id="LLXH01001980">
    <property type="protein sequence ID" value="PKC56921.1"/>
    <property type="molecule type" value="Genomic_DNA"/>
</dbReference>
<evidence type="ECO:0000313" key="2">
    <source>
        <dbReference type="EMBL" id="PKC56921.1"/>
    </source>
</evidence>
<proteinExistence type="predicted"/>
<dbReference type="AlphaFoldDB" id="A0A2N0R0U4"/>
<reference evidence="2 3" key="2">
    <citation type="submission" date="2017-10" db="EMBL/GenBank/DDBJ databases">
        <title>Genome analyses suggest a sexual origin of heterokaryosis in a supposedly ancient asexual fungus.</title>
        <authorList>
            <person name="Corradi N."/>
            <person name="Sedzielewska K."/>
            <person name="Noel J."/>
            <person name="Charron P."/>
            <person name="Farinelli L."/>
            <person name="Marton T."/>
            <person name="Kruger M."/>
            <person name="Pelin A."/>
            <person name="Brachmann A."/>
            <person name="Corradi N."/>
        </authorList>
    </citation>
    <scope>NUCLEOTIDE SEQUENCE [LARGE SCALE GENOMIC DNA]</scope>
    <source>
        <strain evidence="2 3">A1</strain>
    </source>
</reference>
<comment type="caution">
    <text evidence="2">The sequence shown here is derived from an EMBL/GenBank/DDBJ whole genome shotgun (WGS) entry which is preliminary data.</text>
</comment>
<accession>A0A2N0R0U4</accession>
<reference evidence="2 3" key="1">
    <citation type="submission" date="2017-10" db="EMBL/GenBank/DDBJ databases">
        <title>Extensive intraspecific genome diversity in a model arbuscular mycorrhizal fungus.</title>
        <authorList>
            <person name="Chen E.C.H."/>
            <person name="Morin E."/>
            <person name="Baudet D."/>
            <person name="Noel J."/>
            <person name="Ndikumana S."/>
            <person name="Charron P."/>
            <person name="St-Onge C."/>
            <person name="Giorgi J."/>
            <person name="Grigoriev I.V."/>
            <person name="Roux C."/>
            <person name="Martin F.M."/>
            <person name="Corradi N."/>
        </authorList>
    </citation>
    <scope>NUCLEOTIDE SEQUENCE [LARGE SCALE GENOMIC DNA]</scope>
    <source>
        <strain evidence="2 3">A1</strain>
    </source>
</reference>
<feature type="region of interest" description="Disordered" evidence="1">
    <location>
        <begin position="1"/>
        <end position="27"/>
    </location>
</feature>
<dbReference type="VEuPathDB" id="FungiDB:RhiirA1_446377"/>
<protein>
    <submittedName>
        <fullName evidence="2">Uncharacterized protein</fullName>
    </submittedName>
</protein>
<evidence type="ECO:0000313" key="3">
    <source>
        <dbReference type="Proteomes" id="UP000232688"/>
    </source>
</evidence>
<gene>
    <name evidence="2" type="ORF">RhiirA1_446377</name>
</gene>
<organism evidence="2 3">
    <name type="scientific">Rhizophagus irregularis</name>
    <dbReference type="NCBI Taxonomy" id="588596"/>
    <lineage>
        <taxon>Eukaryota</taxon>
        <taxon>Fungi</taxon>
        <taxon>Fungi incertae sedis</taxon>
        <taxon>Mucoromycota</taxon>
        <taxon>Glomeromycotina</taxon>
        <taxon>Glomeromycetes</taxon>
        <taxon>Glomerales</taxon>
        <taxon>Glomeraceae</taxon>
        <taxon>Rhizophagus</taxon>
    </lineage>
</organism>
<sequence>MKDRGPVLQVLGPTGPEPSRTGTPPRSKDEVEYYLFQTFDVHRYPLIHQEKLNFRIQGSEIDLLCTAAFQGRKPDYFLAMEAQEVLMKLYTGTLLPLGGFLLKDEDVKKNSGRTKFLVRINMRVTESRMGFIKVNNLDVYGVLLDLGRPFVVIVYHVFYEIGNDGPNLRI</sequence>
<dbReference type="Proteomes" id="UP000232688">
    <property type="component" value="Unassembled WGS sequence"/>
</dbReference>